<dbReference type="RefSeq" id="WP_114006120.1">
    <property type="nucleotide sequence ID" value="NZ_QGDC01000009.1"/>
</dbReference>
<dbReference type="SUPFAM" id="SSF50978">
    <property type="entry name" value="WD40 repeat-like"/>
    <property type="match status" value="1"/>
</dbReference>
<reference evidence="7 8" key="1">
    <citation type="submission" date="2018-05" db="EMBL/GenBank/DDBJ databases">
        <title>Mucilaginibacter hurinus sp. nov., isolated from briquette warehouse soil.</title>
        <authorList>
            <person name="Choi L."/>
        </authorList>
    </citation>
    <scope>NUCLEOTIDE SEQUENCE [LARGE SCALE GENOMIC DNA]</scope>
    <source>
        <strain evidence="7 8">ZR32</strain>
    </source>
</reference>
<feature type="coiled-coil region" evidence="4">
    <location>
        <begin position="543"/>
        <end position="570"/>
    </location>
</feature>
<dbReference type="InterPro" id="IPR015943">
    <property type="entry name" value="WD40/YVTN_repeat-like_dom_sf"/>
</dbReference>
<dbReference type="Proteomes" id="UP000253209">
    <property type="component" value="Unassembled WGS sequence"/>
</dbReference>
<evidence type="ECO:0000256" key="1">
    <source>
        <dbReference type="ARBA" id="ARBA00022574"/>
    </source>
</evidence>
<dbReference type="PROSITE" id="PS50294">
    <property type="entry name" value="WD_REPEATS_REGION"/>
    <property type="match status" value="1"/>
</dbReference>
<dbReference type="OrthoDB" id="414967at2"/>
<evidence type="ECO:0000256" key="5">
    <source>
        <dbReference type="SAM" id="Phobius"/>
    </source>
</evidence>
<evidence type="ECO:0000313" key="8">
    <source>
        <dbReference type="Proteomes" id="UP000253209"/>
    </source>
</evidence>
<evidence type="ECO:0000256" key="4">
    <source>
        <dbReference type="SAM" id="Coils"/>
    </source>
</evidence>
<dbReference type="InterPro" id="IPR036322">
    <property type="entry name" value="WD40_repeat_dom_sf"/>
</dbReference>
<sequence length="1022" mass="113481">MEAMTDDTTFLNPFPGLRAFEEHEDILFFGREKQVDELLKKLRLVRFLSVIGSSGSGKSSLVKSGLIPALHAGFMSGAGSKWKICSFRPGNDPIGNMAASLVNNVLYDDIPGEEERALYTSITESTLRRSNFGLIDTYKQAHVEKGQNLLVLVDQFEELFRFSNYEKKAAEGRRDSVAFINLLIKAAEQREIPIYVVFTMRSDFLGECTEFRGLPEAINEGQYLVPRMTREERREAITGPVAVGGATMSPRLINQLLNDVGDNPDQLPILQHALMRTWENWQVKNGTSNDPDPLDTVNYEEIGTMARALSQHAEEAYAELTTDRQREICEIMFKGITDQGYNVTGIRRPRKLSEISKLANASHQEVIDIVEIFRKKGRGFLMPPSGIELTADSIIDISHESLMRVWERLIAWVDEENQSSQIYLRLCDAAHMYDIGKGSLLRDPELQLTWRWKEENQPNAVWAAGHNNQFEQAMAFLEKSKQQHEYELAEKERLQKQRLRRTRRIAAVISVIALAAVALAVYSLELKNLATRQSKIAEKKSKEAIAQRKIALAQQRNAELSKEQALLSREQALEQKGIAEGAKKKSEISEKNALVQKTLAEQQKAYAERQKLVAEMNAKLAKQQQGIAETQTGKAVANEKLALEQKQISTRLRDLAESRNQAYEAMMLLNDNKREESERQALAAYKLNADNNGPQQSNDIYSALHYNWVAGINNKNQFTVHKASVRNILALPQSGQMLSADESGWLYLLGENNGTLQAITSYNLSQDVRVIASVPGTQNVVAITAGGNAIVLQVAGNTIKEISRAAVEGIAKSALVANDKVLIVTGKGIGNYTINNGLLSLNKFTPGNNYTDVVSTSAGIYLGAGNNIQQFKALADVPGNPVATYNTRSKVLCVATDAANSYIAAGTYGGDLWIKRIKPDAKEASFNLHTSAINDIQFRPGNGGIQLATASSDQTVKLIDVASLMQSRSTADIITLRSHAKWVYELAYSNDGDFLYTASEDKKIIGWHATMAGIYNDLKKKK</sequence>
<feature type="domain" description="Novel STAND NTPase 1" evidence="6">
    <location>
        <begin position="13"/>
        <end position="434"/>
    </location>
</feature>
<dbReference type="SUPFAM" id="SSF52540">
    <property type="entry name" value="P-loop containing nucleoside triphosphate hydrolases"/>
    <property type="match status" value="1"/>
</dbReference>
<dbReference type="AlphaFoldDB" id="A0A367GLG1"/>
<keyword evidence="8" id="KW-1185">Reference proteome</keyword>
<dbReference type="PANTHER" id="PTHR22847:SF637">
    <property type="entry name" value="WD REPEAT DOMAIN 5B"/>
    <property type="match status" value="1"/>
</dbReference>
<dbReference type="SMART" id="SM00320">
    <property type="entry name" value="WD40"/>
    <property type="match status" value="3"/>
</dbReference>
<feature type="coiled-coil region" evidence="4">
    <location>
        <begin position="467"/>
        <end position="497"/>
    </location>
</feature>
<dbReference type="PANTHER" id="PTHR22847">
    <property type="entry name" value="WD40 REPEAT PROTEIN"/>
    <property type="match status" value="1"/>
</dbReference>
<feature type="repeat" description="WD" evidence="3">
    <location>
        <begin position="926"/>
        <end position="969"/>
    </location>
</feature>
<dbReference type="InterPro" id="IPR027417">
    <property type="entry name" value="P-loop_NTPase"/>
</dbReference>
<keyword evidence="1 3" id="KW-0853">WD repeat</keyword>
<dbReference type="EMBL" id="QGDC01000009">
    <property type="protein sequence ID" value="RCH53855.1"/>
    <property type="molecule type" value="Genomic_DNA"/>
</dbReference>
<comment type="caution">
    <text evidence="7">The sequence shown here is derived from an EMBL/GenBank/DDBJ whole genome shotgun (WGS) entry which is preliminary data.</text>
</comment>
<dbReference type="Gene3D" id="2.130.10.10">
    <property type="entry name" value="YVTN repeat-like/Quinoprotein amine dehydrogenase"/>
    <property type="match status" value="1"/>
</dbReference>
<dbReference type="InterPro" id="IPR049052">
    <property type="entry name" value="nSTAND1"/>
</dbReference>
<feature type="repeat" description="WD" evidence="3">
    <location>
        <begin position="976"/>
        <end position="1007"/>
    </location>
</feature>
<evidence type="ECO:0000256" key="3">
    <source>
        <dbReference type="PROSITE-ProRule" id="PRU00221"/>
    </source>
</evidence>
<dbReference type="Pfam" id="PF20703">
    <property type="entry name" value="nSTAND1"/>
    <property type="match status" value="1"/>
</dbReference>
<evidence type="ECO:0000256" key="2">
    <source>
        <dbReference type="ARBA" id="ARBA00022737"/>
    </source>
</evidence>
<dbReference type="Pfam" id="PF00400">
    <property type="entry name" value="WD40"/>
    <property type="match status" value="2"/>
</dbReference>
<keyword evidence="5" id="KW-1133">Transmembrane helix</keyword>
<accession>A0A367GLG1</accession>
<organism evidence="7 8">
    <name type="scientific">Mucilaginibacter hurinus</name>
    <dbReference type="NCBI Taxonomy" id="2201324"/>
    <lineage>
        <taxon>Bacteria</taxon>
        <taxon>Pseudomonadati</taxon>
        <taxon>Bacteroidota</taxon>
        <taxon>Sphingobacteriia</taxon>
        <taxon>Sphingobacteriales</taxon>
        <taxon>Sphingobacteriaceae</taxon>
        <taxon>Mucilaginibacter</taxon>
    </lineage>
</organism>
<keyword evidence="4" id="KW-0175">Coiled coil</keyword>
<evidence type="ECO:0000313" key="7">
    <source>
        <dbReference type="EMBL" id="RCH53855.1"/>
    </source>
</evidence>
<dbReference type="InterPro" id="IPR001680">
    <property type="entry name" value="WD40_rpt"/>
</dbReference>
<name>A0A367GLG1_9SPHI</name>
<feature type="transmembrane region" description="Helical" evidence="5">
    <location>
        <begin position="505"/>
        <end position="524"/>
    </location>
</feature>
<gene>
    <name evidence="7" type="ORF">DJ568_15045</name>
</gene>
<keyword evidence="2" id="KW-0677">Repeat</keyword>
<keyword evidence="5" id="KW-0472">Membrane</keyword>
<keyword evidence="5" id="KW-0812">Transmembrane</keyword>
<evidence type="ECO:0000259" key="6">
    <source>
        <dbReference type="Pfam" id="PF20703"/>
    </source>
</evidence>
<protein>
    <recommendedName>
        <fullName evidence="6">Novel STAND NTPase 1 domain-containing protein</fullName>
    </recommendedName>
</protein>
<dbReference type="PROSITE" id="PS50082">
    <property type="entry name" value="WD_REPEATS_2"/>
    <property type="match status" value="2"/>
</dbReference>
<proteinExistence type="predicted"/>